<feature type="signal peptide" evidence="1">
    <location>
        <begin position="1"/>
        <end position="23"/>
    </location>
</feature>
<sequence length="118" mass="12802">MFRNIGYVAFAAASLLAAGTASAADWLQGTYVNGDKDSLMDEAIFCDGGKAYAGMGHRTYTLEERDGKTFVVLSSNGKFTFIVAGDGHKLLPADDFTKEWFTKTGLTKDPARTDTCNW</sequence>
<gene>
    <name evidence="2" type="ORF">C8N35_10983</name>
</gene>
<dbReference type="AlphaFoldDB" id="A0A2T5V4V6"/>
<evidence type="ECO:0008006" key="4">
    <source>
        <dbReference type="Google" id="ProtNLM"/>
    </source>
</evidence>
<evidence type="ECO:0000256" key="1">
    <source>
        <dbReference type="SAM" id="SignalP"/>
    </source>
</evidence>
<name>A0A2T5V4V6_9HYPH</name>
<dbReference type="Proteomes" id="UP000244081">
    <property type="component" value="Unassembled WGS sequence"/>
</dbReference>
<comment type="caution">
    <text evidence="2">The sequence shown here is derived from an EMBL/GenBank/DDBJ whole genome shotgun (WGS) entry which is preliminary data.</text>
</comment>
<evidence type="ECO:0000313" key="3">
    <source>
        <dbReference type="Proteomes" id="UP000244081"/>
    </source>
</evidence>
<dbReference type="RefSeq" id="WP_107991310.1">
    <property type="nucleotide sequence ID" value="NZ_QAYG01000009.1"/>
</dbReference>
<dbReference type="EMBL" id="QAYG01000009">
    <property type="protein sequence ID" value="PTW58779.1"/>
    <property type="molecule type" value="Genomic_DNA"/>
</dbReference>
<keyword evidence="1" id="KW-0732">Signal</keyword>
<protein>
    <recommendedName>
        <fullName evidence="4">Membrane-bound lysozyme inhibitor of c-type lysozyme MliC</fullName>
    </recommendedName>
</protein>
<organism evidence="2 3">
    <name type="scientific">Breoghania corrubedonensis</name>
    <dbReference type="NCBI Taxonomy" id="665038"/>
    <lineage>
        <taxon>Bacteria</taxon>
        <taxon>Pseudomonadati</taxon>
        <taxon>Pseudomonadota</taxon>
        <taxon>Alphaproteobacteria</taxon>
        <taxon>Hyphomicrobiales</taxon>
        <taxon>Stappiaceae</taxon>
        <taxon>Breoghania</taxon>
    </lineage>
</organism>
<evidence type="ECO:0000313" key="2">
    <source>
        <dbReference type="EMBL" id="PTW58779.1"/>
    </source>
</evidence>
<dbReference type="OrthoDB" id="5402191at2"/>
<proteinExistence type="predicted"/>
<feature type="chain" id="PRO_5015748983" description="Membrane-bound lysozyme inhibitor of c-type lysozyme MliC" evidence="1">
    <location>
        <begin position="24"/>
        <end position="118"/>
    </location>
</feature>
<accession>A0A2T5V4V6</accession>
<reference evidence="2 3" key="1">
    <citation type="submission" date="2018-04" db="EMBL/GenBank/DDBJ databases">
        <title>Genomic Encyclopedia of Archaeal and Bacterial Type Strains, Phase II (KMG-II): from individual species to whole genera.</title>
        <authorList>
            <person name="Goeker M."/>
        </authorList>
    </citation>
    <scope>NUCLEOTIDE SEQUENCE [LARGE SCALE GENOMIC DNA]</scope>
    <source>
        <strain evidence="2 3">DSM 23382</strain>
    </source>
</reference>
<keyword evidence="3" id="KW-1185">Reference proteome</keyword>